<dbReference type="PANTHER" id="PTHR30537:SF3">
    <property type="entry name" value="TRANSCRIPTIONAL REGULATORY PROTEIN"/>
    <property type="match status" value="1"/>
</dbReference>
<dbReference type="SUPFAM" id="SSF53850">
    <property type="entry name" value="Periplasmic binding protein-like II"/>
    <property type="match status" value="1"/>
</dbReference>
<dbReference type="InterPro" id="IPR000847">
    <property type="entry name" value="LysR_HTH_N"/>
</dbReference>
<accession>A0A3D9HXC9</accession>
<sequence>MDWNDAKVFSVVASCGSLSAAARQLGMSQPTVGRHVEALERALDSRLFDRGPRGYSLTEQGRELLPHIYNMERAALAVMDHGGNSENQIHGLVRLAVPQVTSSYLTRFLHDMLAELPGIEIELEAKNDFVNMARREADIALRTEMPQSGDLRVKHAYSVEIGIFGSPEYVAAHPEARSEERFTKCEWVALQRDVSARSVDWLTRKMDGRRPRIRCATAAHVHSAAEHGAGLCMGTIAYLKDNPRLELVSPPVSELRYDYWLVSHAELLNRQKRVRAVWDWLDALFERELR</sequence>
<dbReference type="GO" id="GO:0006351">
    <property type="term" value="P:DNA-templated transcription"/>
    <property type="evidence" value="ECO:0007669"/>
    <property type="project" value="TreeGrafter"/>
</dbReference>
<evidence type="ECO:0000259" key="5">
    <source>
        <dbReference type="PROSITE" id="PS50931"/>
    </source>
</evidence>
<dbReference type="InterPro" id="IPR036388">
    <property type="entry name" value="WH-like_DNA-bd_sf"/>
</dbReference>
<dbReference type="GO" id="GO:0003700">
    <property type="term" value="F:DNA-binding transcription factor activity"/>
    <property type="evidence" value="ECO:0007669"/>
    <property type="project" value="InterPro"/>
</dbReference>
<proteinExistence type="inferred from homology"/>
<dbReference type="OrthoDB" id="7333438at2"/>
<protein>
    <submittedName>
        <fullName evidence="6">DNA-binding transcriptional LysR family regulator</fullName>
    </submittedName>
</protein>
<dbReference type="EMBL" id="QRDW01000001">
    <property type="protein sequence ID" value="RED54158.1"/>
    <property type="molecule type" value="Genomic_DNA"/>
</dbReference>
<evidence type="ECO:0000256" key="2">
    <source>
        <dbReference type="ARBA" id="ARBA00023015"/>
    </source>
</evidence>
<keyword evidence="7" id="KW-1185">Reference proteome</keyword>
<keyword evidence="3 6" id="KW-0238">DNA-binding</keyword>
<name>A0A3D9HXC9_9PROT</name>
<keyword evidence="4" id="KW-0804">Transcription</keyword>
<dbReference type="Proteomes" id="UP000256845">
    <property type="component" value="Unassembled WGS sequence"/>
</dbReference>
<dbReference type="Pfam" id="PF00126">
    <property type="entry name" value="HTH_1"/>
    <property type="match status" value="1"/>
</dbReference>
<dbReference type="InterPro" id="IPR005119">
    <property type="entry name" value="LysR_subst-bd"/>
</dbReference>
<dbReference type="InterPro" id="IPR058163">
    <property type="entry name" value="LysR-type_TF_proteobact-type"/>
</dbReference>
<evidence type="ECO:0000256" key="4">
    <source>
        <dbReference type="ARBA" id="ARBA00023163"/>
    </source>
</evidence>
<comment type="similarity">
    <text evidence="1">Belongs to the LysR transcriptional regulatory family.</text>
</comment>
<evidence type="ECO:0000313" key="7">
    <source>
        <dbReference type="Proteomes" id="UP000256845"/>
    </source>
</evidence>
<dbReference type="AlphaFoldDB" id="A0A3D9HXC9"/>
<dbReference type="GO" id="GO:0043565">
    <property type="term" value="F:sequence-specific DNA binding"/>
    <property type="evidence" value="ECO:0007669"/>
    <property type="project" value="TreeGrafter"/>
</dbReference>
<dbReference type="RefSeq" id="WP_115935234.1">
    <property type="nucleotide sequence ID" value="NZ_QRDW01000001.1"/>
</dbReference>
<gene>
    <name evidence="6" type="ORF">DFP90_101961</name>
</gene>
<evidence type="ECO:0000256" key="1">
    <source>
        <dbReference type="ARBA" id="ARBA00009437"/>
    </source>
</evidence>
<feature type="domain" description="HTH lysR-type" evidence="5">
    <location>
        <begin position="1"/>
        <end position="58"/>
    </location>
</feature>
<dbReference type="InterPro" id="IPR036390">
    <property type="entry name" value="WH_DNA-bd_sf"/>
</dbReference>
<dbReference type="Pfam" id="PF03466">
    <property type="entry name" value="LysR_substrate"/>
    <property type="match status" value="1"/>
</dbReference>
<dbReference type="Gene3D" id="3.40.190.290">
    <property type="match status" value="1"/>
</dbReference>
<evidence type="ECO:0000313" key="6">
    <source>
        <dbReference type="EMBL" id="RED54158.1"/>
    </source>
</evidence>
<dbReference type="Gene3D" id="1.10.10.10">
    <property type="entry name" value="Winged helix-like DNA-binding domain superfamily/Winged helix DNA-binding domain"/>
    <property type="match status" value="1"/>
</dbReference>
<reference evidence="6 7" key="1">
    <citation type="submission" date="2018-07" db="EMBL/GenBank/DDBJ databases">
        <title>Genomic Encyclopedia of Type Strains, Phase III (KMG-III): the genomes of soil and plant-associated and newly described type strains.</title>
        <authorList>
            <person name="Whitman W."/>
        </authorList>
    </citation>
    <scope>NUCLEOTIDE SEQUENCE [LARGE SCALE GENOMIC DNA]</scope>
    <source>
        <strain evidence="6 7">CECT 8488</strain>
    </source>
</reference>
<dbReference type="PROSITE" id="PS50931">
    <property type="entry name" value="HTH_LYSR"/>
    <property type="match status" value="1"/>
</dbReference>
<keyword evidence="2" id="KW-0805">Transcription regulation</keyword>
<dbReference type="PRINTS" id="PR00039">
    <property type="entry name" value="HTHLYSR"/>
</dbReference>
<dbReference type="SUPFAM" id="SSF46785">
    <property type="entry name" value="Winged helix' DNA-binding domain"/>
    <property type="match status" value="1"/>
</dbReference>
<organism evidence="6 7">
    <name type="scientific">Aestuariispira insulae</name>
    <dbReference type="NCBI Taxonomy" id="1461337"/>
    <lineage>
        <taxon>Bacteria</taxon>
        <taxon>Pseudomonadati</taxon>
        <taxon>Pseudomonadota</taxon>
        <taxon>Alphaproteobacteria</taxon>
        <taxon>Rhodospirillales</taxon>
        <taxon>Kiloniellaceae</taxon>
        <taxon>Aestuariispira</taxon>
    </lineage>
</organism>
<evidence type="ECO:0000256" key="3">
    <source>
        <dbReference type="ARBA" id="ARBA00023125"/>
    </source>
</evidence>
<comment type="caution">
    <text evidence="6">The sequence shown here is derived from an EMBL/GenBank/DDBJ whole genome shotgun (WGS) entry which is preliminary data.</text>
</comment>
<dbReference type="PANTHER" id="PTHR30537">
    <property type="entry name" value="HTH-TYPE TRANSCRIPTIONAL REGULATOR"/>
    <property type="match status" value="1"/>
</dbReference>